<feature type="transmembrane region" description="Helical" evidence="8">
    <location>
        <begin position="144"/>
        <end position="167"/>
    </location>
</feature>
<accession>A0ABU9W6G9</accession>
<evidence type="ECO:0000256" key="3">
    <source>
        <dbReference type="ARBA" id="ARBA00012438"/>
    </source>
</evidence>
<keyword evidence="8" id="KW-1133">Transmembrane helix</keyword>
<dbReference type="SUPFAM" id="SSF55785">
    <property type="entry name" value="PYP-like sensor domain (PAS domain)"/>
    <property type="match status" value="1"/>
</dbReference>
<dbReference type="SUPFAM" id="SSF55874">
    <property type="entry name" value="ATPase domain of HSP90 chaperone/DNA topoisomerase II/histidine kinase"/>
    <property type="match status" value="1"/>
</dbReference>
<dbReference type="InterPro" id="IPR003594">
    <property type="entry name" value="HATPase_dom"/>
</dbReference>
<dbReference type="SMART" id="SM00388">
    <property type="entry name" value="HisKA"/>
    <property type="match status" value="1"/>
</dbReference>
<dbReference type="InterPro" id="IPR036890">
    <property type="entry name" value="HATPase_C_sf"/>
</dbReference>
<comment type="catalytic activity">
    <reaction evidence="1">
        <text>ATP + protein L-histidine = ADP + protein N-phospho-L-histidine.</text>
        <dbReference type="EC" id="2.7.13.3"/>
    </reaction>
</comment>
<dbReference type="EMBL" id="JBCLVG010000002">
    <property type="protein sequence ID" value="MEN1947598.1"/>
    <property type="molecule type" value="Genomic_DNA"/>
</dbReference>
<dbReference type="PRINTS" id="PR00344">
    <property type="entry name" value="BCTRLSENSOR"/>
</dbReference>
<dbReference type="GO" id="GO:0016301">
    <property type="term" value="F:kinase activity"/>
    <property type="evidence" value="ECO:0007669"/>
    <property type="project" value="UniProtKB-KW"/>
</dbReference>
<evidence type="ECO:0000313" key="10">
    <source>
        <dbReference type="EMBL" id="MEN1947598.1"/>
    </source>
</evidence>
<dbReference type="InterPro" id="IPR035965">
    <property type="entry name" value="PAS-like_dom_sf"/>
</dbReference>
<dbReference type="Proteomes" id="UP001425155">
    <property type="component" value="Unassembled WGS sequence"/>
</dbReference>
<keyword evidence="8" id="KW-0472">Membrane</keyword>
<dbReference type="InterPro" id="IPR005467">
    <property type="entry name" value="His_kinase_dom"/>
</dbReference>
<protein>
    <recommendedName>
        <fullName evidence="3">histidine kinase</fullName>
        <ecNumber evidence="3">2.7.13.3</ecNumber>
    </recommendedName>
</protein>
<dbReference type="PANTHER" id="PTHR43047">
    <property type="entry name" value="TWO-COMPONENT HISTIDINE PROTEIN KINASE"/>
    <property type="match status" value="1"/>
</dbReference>
<dbReference type="CDD" id="cd00075">
    <property type="entry name" value="HATPase"/>
    <property type="match status" value="1"/>
</dbReference>
<dbReference type="Gene3D" id="3.30.450.20">
    <property type="entry name" value="PAS domain"/>
    <property type="match status" value="1"/>
</dbReference>
<dbReference type="CDD" id="cd00082">
    <property type="entry name" value="HisKA"/>
    <property type="match status" value="1"/>
</dbReference>
<dbReference type="RefSeq" id="WP_342114952.1">
    <property type="nucleotide sequence ID" value="NZ_JBCAUN010000002.1"/>
</dbReference>
<keyword evidence="4" id="KW-0597">Phosphoprotein</keyword>
<evidence type="ECO:0000256" key="1">
    <source>
        <dbReference type="ARBA" id="ARBA00000085"/>
    </source>
</evidence>
<keyword evidence="7" id="KW-0902">Two-component regulatory system</keyword>
<dbReference type="PROSITE" id="PS50109">
    <property type="entry name" value="HIS_KIN"/>
    <property type="match status" value="1"/>
</dbReference>
<evidence type="ECO:0000256" key="4">
    <source>
        <dbReference type="ARBA" id="ARBA00022553"/>
    </source>
</evidence>
<gene>
    <name evidence="10" type="ORF">WJX64_13650</name>
</gene>
<dbReference type="SUPFAM" id="SSF47384">
    <property type="entry name" value="Homodimeric domain of signal transducing histidine kinase"/>
    <property type="match status" value="1"/>
</dbReference>
<proteinExistence type="predicted"/>
<evidence type="ECO:0000256" key="7">
    <source>
        <dbReference type="ARBA" id="ARBA00023012"/>
    </source>
</evidence>
<dbReference type="SMART" id="SM00387">
    <property type="entry name" value="HATPase_c"/>
    <property type="match status" value="1"/>
</dbReference>
<dbReference type="Gene3D" id="3.30.565.10">
    <property type="entry name" value="Histidine kinase-like ATPase, C-terminal domain"/>
    <property type="match status" value="1"/>
</dbReference>
<evidence type="ECO:0000313" key="11">
    <source>
        <dbReference type="Proteomes" id="UP001425155"/>
    </source>
</evidence>
<dbReference type="Gene3D" id="1.10.287.130">
    <property type="match status" value="1"/>
</dbReference>
<evidence type="ECO:0000259" key="9">
    <source>
        <dbReference type="PROSITE" id="PS50109"/>
    </source>
</evidence>
<dbReference type="InterPro" id="IPR003661">
    <property type="entry name" value="HisK_dim/P_dom"/>
</dbReference>
<comment type="subcellular location">
    <subcellularLocation>
        <location evidence="2">Cell membrane</location>
    </subcellularLocation>
</comment>
<name>A0ABU9W6G9_9MICO</name>
<feature type="transmembrane region" description="Helical" evidence="8">
    <location>
        <begin position="17"/>
        <end position="35"/>
    </location>
</feature>
<dbReference type="PANTHER" id="PTHR43047:SF72">
    <property type="entry name" value="OSMOSENSING HISTIDINE PROTEIN KINASE SLN1"/>
    <property type="match status" value="1"/>
</dbReference>
<feature type="transmembrane region" description="Helical" evidence="8">
    <location>
        <begin position="47"/>
        <end position="68"/>
    </location>
</feature>
<comment type="caution">
    <text evidence="10">The sequence shown here is derived from an EMBL/GenBank/DDBJ whole genome shotgun (WGS) entry which is preliminary data.</text>
</comment>
<dbReference type="Pfam" id="PF00512">
    <property type="entry name" value="HisKA"/>
    <property type="match status" value="1"/>
</dbReference>
<keyword evidence="5" id="KW-0808">Transferase</keyword>
<dbReference type="EC" id="2.7.13.3" evidence="3"/>
<sequence length="548" mass="57552">MSGTELPAAPDRSLDRAVTLSQLLFGVVILFVVAVQQVTSDDTERPGAFFLGVFLAFLGCGLAVAVPWHLFPRGWAATLPALDIVAIVCLRFADPSLGAGLLWIFPVIWLSSYFGIIGAVGSVLSICAMIVTGAFLTGDPVGTLTVPSVVILPLVLAAVAASTVTAARRSAARRQLLRSQSRVLESAMVRARRQENLLADVLDAVEFGVARVGTDGEVAVMNRSHGRIMAAAGGDILAPDAAGSAPFFAANGLTPIDAHDAPLARLQRGEEFAGMIVWVGAPGRGIALSITARRLRSGPGATNEGIVVVTRDVTTELAAVRARDDLVASVSHELRTPLTSIVGYLDLARDEELSEGAERYLQVADRNADRMLGLITDILAASTAGDGPVELTIDRRPTDLASVVAASVESLAPRARESHVTIEASGIRELHAVVDAFRIRQVVDNLVTNAIKYNRAGGTVTVEAAPGAAGAAVITVRDTGTGIAPEEVPRLFERFFRSESVRGSSVHGSGLGLGISRDIVRRHGGELTIESALGVGTVARVRIPWEKT</sequence>
<reference evidence="10 11" key="1">
    <citation type="submission" date="2024-03" db="EMBL/GenBank/DDBJ databases">
        <title>YIM 134122 draft genome.</title>
        <authorList>
            <person name="Zuo S."/>
            <person name="Xiong L."/>
        </authorList>
    </citation>
    <scope>NUCLEOTIDE SEQUENCE [LARGE SCALE GENOMIC DNA]</scope>
    <source>
        <strain evidence="10 11">YIM 134122</strain>
    </source>
</reference>
<dbReference type="InterPro" id="IPR036097">
    <property type="entry name" value="HisK_dim/P_sf"/>
</dbReference>
<feature type="domain" description="Histidine kinase" evidence="9">
    <location>
        <begin position="329"/>
        <end position="547"/>
    </location>
</feature>
<dbReference type="Pfam" id="PF02518">
    <property type="entry name" value="HATPase_c"/>
    <property type="match status" value="1"/>
</dbReference>
<keyword evidence="6 10" id="KW-0418">Kinase</keyword>
<dbReference type="InterPro" id="IPR004358">
    <property type="entry name" value="Sig_transdc_His_kin-like_C"/>
</dbReference>
<keyword evidence="8" id="KW-0812">Transmembrane</keyword>
<evidence type="ECO:0000256" key="5">
    <source>
        <dbReference type="ARBA" id="ARBA00022679"/>
    </source>
</evidence>
<feature type="transmembrane region" description="Helical" evidence="8">
    <location>
        <begin position="100"/>
        <end position="132"/>
    </location>
</feature>
<evidence type="ECO:0000256" key="8">
    <source>
        <dbReference type="SAM" id="Phobius"/>
    </source>
</evidence>
<evidence type="ECO:0000256" key="6">
    <source>
        <dbReference type="ARBA" id="ARBA00022777"/>
    </source>
</evidence>
<keyword evidence="11" id="KW-1185">Reference proteome</keyword>
<evidence type="ECO:0000256" key="2">
    <source>
        <dbReference type="ARBA" id="ARBA00004236"/>
    </source>
</evidence>
<organism evidence="10 11">
    <name type="scientific">Leifsonia stereocauli</name>
    <dbReference type="NCBI Taxonomy" id="3134136"/>
    <lineage>
        <taxon>Bacteria</taxon>
        <taxon>Bacillati</taxon>
        <taxon>Actinomycetota</taxon>
        <taxon>Actinomycetes</taxon>
        <taxon>Micrococcales</taxon>
        <taxon>Microbacteriaceae</taxon>
        <taxon>Leifsonia</taxon>
    </lineage>
</organism>